<dbReference type="Pfam" id="PF01075">
    <property type="entry name" value="Glyco_transf_9"/>
    <property type="match status" value="1"/>
</dbReference>
<dbReference type="InterPro" id="IPR051199">
    <property type="entry name" value="LPS_LOS_Heptosyltrfase"/>
</dbReference>
<dbReference type="CDD" id="cd03789">
    <property type="entry name" value="GT9_LPS_heptosyltransferase"/>
    <property type="match status" value="1"/>
</dbReference>
<sequence length="347" mass="37762">MNQLPEKILVIGPSWVGDMVMSQVLYRFLQETRPGVVIDVAAPVWSEPILERMPEVNQAITKAIGHGELALGRRWKLGRGLRAEHYDQAIMLPNSFKSALVPWFAGIPRRTGWRGEMRYGLLNDMRVLREQDLPLMVQQFAALGQDASAVLPEVLPTPRLVVDEIQARECRDKFGIAADMPILALCPGAEFGSAKRWPAEYYGQLAKQFLDRGWQVALFGSINDQGVTAQIAAASGASARCFDLAGRTQLAEAVDMLSLATAVVSNDSGLMHIAAALSRPLVVIYGATSPGFTPPLNDNSSVVVSAINCAPCFQRECPLGHHKCMRDTPVGELTDKLDALLAVTSEA</sequence>
<dbReference type="PANTHER" id="PTHR30160:SF7">
    <property type="entry name" value="ADP-HEPTOSE--LPS HEPTOSYLTRANSFERASE 2"/>
    <property type="match status" value="1"/>
</dbReference>
<comment type="caution">
    <text evidence="6">The sequence shown here is derived from an EMBL/GenBank/DDBJ whole genome shotgun (WGS) entry which is preliminary data.</text>
</comment>
<accession>A0ABT3SUR3</accession>
<comment type="catalytic activity">
    <reaction evidence="5">
        <text>an L-alpha-D-Hep-(1-&gt;5)-[alpha-Kdo-(2-&gt;4)]-alpha-Kdo-(2-&gt;6)-lipid A + ADP-L-glycero-beta-D-manno-heptose = an L-alpha-D-Hep-(1-&gt;3)-L-alpha-D-Hep-(1-&gt;5)-[alpha-Kdo-(2-&gt;4)]-alpha-Kdo-(2-&gt;6)-lipid A + ADP + H(+)</text>
        <dbReference type="Rhea" id="RHEA:74071"/>
        <dbReference type="ChEBI" id="CHEBI:15378"/>
        <dbReference type="ChEBI" id="CHEBI:61506"/>
        <dbReference type="ChEBI" id="CHEBI:193068"/>
        <dbReference type="ChEBI" id="CHEBI:193069"/>
        <dbReference type="ChEBI" id="CHEBI:456216"/>
        <dbReference type="EC" id="2.4.99.24"/>
    </reaction>
</comment>
<evidence type="ECO:0000256" key="5">
    <source>
        <dbReference type="ARBA" id="ARBA00047503"/>
    </source>
</evidence>
<dbReference type="NCBIfam" id="TIGR02195">
    <property type="entry name" value="heptsyl_trn_II"/>
    <property type="match status" value="1"/>
</dbReference>
<dbReference type="InterPro" id="IPR011910">
    <property type="entry name" value="RfaF"/>
</dbReference>
<comment type="similarity">
    <text evidence="3">Belongs to the glycosyltransferase 9 family.</text>
</comment>
<proteinExistence type="inferred from homology"/>
<dbReference type="InterPro" id="IPR002201">
    <property type="entry name" value="Glyco_trans_9"/>
</dbReference>
<evidence type="ECO:0000256" key="3">
    <source>
        <dbReference type="ARBA" id="ARBA00043995"/>
    </source>
</evidence>
<dbReference type="Gene3D" id="3.40.50.2000">
    <property type="entry name" value="Glycogen Phosphorylase B"/>
    <property type="match status" value="2"/>
</dbReference>
<dbReference type="SUPFAM" id="SSF53756">
    <property type="entry name" value="UDP-Glycosyltransferase/glycogen phosphorylase"/>
    <property type="match status" value="1"/>
</dbReference>
<dbReference type="EMBL" id="SHNP01000003">
    <property type="protein sequence ID" value="MCX2973731.1"/>
    <property type="molecule type" value="Genomic_DNA"/>
</dbReference>
<organism evidence="6 7">
    <name type="scientific">Candidatus Seongchinamella marina</name>
    <dbReference type="NCBI Taxonomy" id="2518990"/>
    <lineage>
        <taxon>Bacteria</taxon>
        <taxon>Pseudomonadati</taxon>
        <taxon>Pseudomonadota</taxon>
        <taxon>Gammaproteobacteria</taxon>
        <taxon>Cellvibrionales</taxon>
        <taxon>Halieaceae</taxon>
        <taxon>Seongchinamella</taxon>
    </lineage>
</organism>
<gene>
    <name evidence="6" type="primary">waaF</name>
    <name evidence="6" type="ORF">EYC87_09095</name>
</gene>
<dbReference type="RefSeq" id="WP_279252599.1">
    <property type="nucleotide sequence ID" value="NZ_SHNP01000003.1"/>
</dbReference>
<dbReference type="PANTHER" id="PTHR30160">
    <property type="entry name" value="TETRAACYLDISACCHARIDE 4'-KINASE-RELATED"/>
    <property type="match status" value="1"/>
</dbReference>
<dbReference type="EC" id="2.4.99.24" evidence="4"/>
<dbReference type="Proteomes" id="UP001143307">
    <property type="component" value="Unassembled WGS sequence"/>
</dbReference>
<protein>
    <recommendedName>
        <fullName evidence="4">lipopolysaccharide heptosyltransferase II</fullName>
        <ecNumber evidence="4">2.4.99.24</ecNumber>
    </recommendedName>
</protein>
<evidence type="ECO:0000313" key="7">
    <source>
        <dbReference type="Proteomes" id="UP001143307"/>
    </source>
</evidence>
<keyword evidence="7" id="KW-1185">Reference proteome</keyword>
<keyword evidence="2" id="KW-0808">Transferase</keyword>
<evidence type="ECO:0000313" key="6">
    <source>
        <dbReference type="EMBL" id="MCX2973731.1"/>
    </source>
</evidence>
<reference evidence="6" key="1">
    <citation type="submission" date="2019-02" db="EMBL/GenBank/DDBJ databases">
        <authorList>
            <person name="Li S.-H."/>
        </authorList>
    </citation>
    <scope>NUCLEOTIDE SEQUENCE</scope>
    <source>
        <strain evidence="6">IMCC8485</strain>
    </source>
</reference>
<evidence type="ECO:0000256" key="2">
    <source>
        <dbReference type="ARBA" id="ARBA00022679"/>
    </source>
</evidence>
<evidence type="ECO:0000256" key="4">
    <source>
        <dbReference type="ARBA" id="ARBA00044042"/>
    </source>
</evidence>
<evidence type="ECO:0000256" key="1">
    <source>
        <dbReference type="ARBA" id="ARBA00022676"/>
    </source>
</evidence>
<keyword evidence="1" id="KW-0328">Glycosyltransferase</keyword>
<name>A0ABT3SUR3_9GAMM</name>